<protein>
    <submittedName>
        <fullName evidence="1">WGS project CBMI000000000 data, contig CS3069_c003272</fullName>
    </submittedName>
</protein>
<reference evidence="1" key="1">
    <citation type="submission" date="2013-05" db="EMBL/GenBank/DDBJ databases">
        <title>Draft genome sequences of six wheat associated Fusarium spp. isolates.</title>
        <authorList>
            <person name="Moolhuijzen P.M."/>
            <person name="Manners J.M."/>
            <person name="Wilcox S."/>
            <person name="Bellgard M.I."/>
            <person name="Gardiner D.M."/>
        </authorList>
    </citation>
    <scope>NUCLEOTIDE SEQUENCE</scope>
    <source>
        <strain evidence="1">CS3069</strain>
    </source>
</reference>
<gene>
    <name evidence="1" type="ORF">BN850_0101170</name>
</gene>
<dbReference type="EMBL" id="CBMI010003270">
    <property type="protein sequence ID" value="CEG05220.1"/>
    <property type="molecule type" value="Genomic_DNA"/>
</dbReference>
<accession>A0A090MHT9</accession>
<sequence length="71" mass="8204">MCHEQLAGAERVRRLGELEKEWMAVKGDYRRFIDQFGKISVEHGMMTKEDVAEVHEKLEAEIPGWLSEGSE</sequence>
<comment type="caution">
    <text evidence="1">The sequence shown here is derived from an EMBL/GenBank/DDBJ whole genome shotgun (WGS) entry which is preliminary data.</text>
</comment>
<evidence type="ECO:0000313" key="1">
    <source>
        <dbReference type="EMBL" id="CEG05220.1"/>
    </source>
</evidence>
<dbReference type="AlphaFoldDB" id="A0A090MHT9"/>
<proteinExistence type="predicted"/>
<name>A0A090MHT9_9HYPO</name>
<organism evidence="1">
    <name type="scientific">Fusarium clavum</name>
    <dbReference type="NCBI Taxonomy" id="2594811"/>
    <lineage>
        <taxon>Eukaryota</taxon>
        <taxon>Fungi</taxon>
        <taxon>Dikarya</taxon>
        <taxon>Ascomycota</taxon>
        <taxon>Pezizomycotina</taxon>
        <taxon>Sordariomycetes</taxon>
        <taxon>Hypocreomycetidae</taxon>
        <taxon>Hypocreales</taxon>
        <taxon>Nectriaceae</taxon>
        <taxon>Fusarium</taxon>
        <taxon>Fusarium incarnatum-equiseti species complex</taxon>
    </lineage>
</organism>